<keyword evidence="1" id="KW-0812">Transmembrane</keyword>
<gene>
    <name evidence="2" type="ORF">KDK67_11305</name>
</gene>
<evidence type="ECO:0000313" key="3">
    <source>
        <dbReference type="Proteomes" id="UP001056766"/>
    </source>
</evidence>
<keyword evidence="1" id="KW-0472">Membrane</keyword>
<sequence>MKSINSNKTYIKLNSLWGNQNAVIHLIGFVIAMGIACIVLNLLYSYFIGEIGMIITTMKIGLTIGSIFSAEEFGSFHLFIAMIIQ</sequence>
<dbReference type="AlphaFoldDB" id="A0A9E4ZH42"/>
<name>A0A9E4ZH42_9EURY</name>
<feature type="transmembrane region" description="Helical" evidence="1">
    <location>
        <begin position="22"/>
        <end position="48"/>
    </location>
</feature>
<comment type="caution">
    <text evidence="2">The sequence shown here is derived from an EMBL/GenBank/DDBJ whole genome shotgun (WGS) entry which is preliminary data.</text>
</comment>
<dbReference type="Proteomes" id="UP001056766">
    <property type="component" value="Unassembled WGS sequence"/>
</dbReference>
<keyword evidence="3" id="KW-1185">Reference proteome</keyword>
<dbReference type="EMBL" id="JAGSOI010000056">
    <property type="protein sequence ID" value="MCM1987557.1"/>
    <property type="molecule type" value="Genomic_DNA"/>
</dbReference>
<reference evidence="2" key="2">
    <citation type="submission" date="2021-04" db="EMBL/GenBank/DDBJ databases">
        <authorList>
            <person name="Dong X."/>
        </authorList>
    </citation>
    <scope>NUCLEOTIDE SEQUENCE</scope>
    <source>
        <strain evidence="2">LLY</strain>
    </source>
</reference>
<accession>A0A9E4ZH42</accession>
<proteinExistence type="predicted"/>
<reference evidence="2" key="1">
    <citation type="journal article" date="2021" name="mSystems">
        <title>Bacteria and Archaea Synergistically Convert Glycine Betaine to Biogenic Methane in the Formosa Cold Seep of the South China Sea.</title>
        <authorList>
            <person name="Li L."/>
            <person name="Zhang W."/>
            <person name="Zhang S."/>
            <person name="Song L."/>
            <person name="Sun Q."/>
            <person name="Zhang H."/>
            <person name="Xiang H."/>
            <person name="Dong X."/>
        </authorList>
    </citation>
    <scope>NUCLEOTIDE SEQUENCE</scope>
    <source>
        <strain evidence="2">LLY</strain>
    </source>
</reference>
<organism evidence="2 3">
    <name type="scientific">Methanococcoides seepicolus</name>
    <dbReference type="NCBI Taxonomy" id="2828780"/>
    <lineage>
        <taxon>Archaea</taxon>
        <taxon>Methanobacteriati</taxon>
        <taxon>Methanobacteriota</taxon>
        <taxon>Stenosarchaea group</taxon>
        <taxon>Methanomicrobia</taxon>
        <taxon>Methanosarcinales</taxon>
        <taxon>Methanosarcinaceae</taxon>
        <taxon>Methanococcoides</taxon>
    </lineage>
</organism>
<keyword evidence="1" id="KW-1133">Transmembrane helix</keyword>
<evidence type="ECO:0000313" key="2">
    <source>
        <dbReference type="EMBL" id="MCM1987557.1"/>
    </source>
</evidence>
<evidence type="ECO:0000256" key="1">
    <source>
        <dbReference type="SAM" id="Phobius"/>
    </source>
</evidence>
<protein>
    <submittedName>
        <fullName evidence="2">Uncharacterized protein</fullName>
    </submittedName>
</protein>